<reference evidence="1" key="1">
    <citation type="journal article" date="2021" name="Proc. Natl. Acad. Sci. U.S.A.">
        <title>A Catalog of Tens of Thousands of Viruses from Human Metagenomes Reveals Hidden Associations with Chronic Diseases.</title>
        <authorList>
            <person name="Tisza M.J."/>
            <person name="Buck C.B."/>
        </authorList>
    </citation>
    <scope>NUCLEOTIDE SEQUENCE</scope>
    <source>
        <strain evidence="1">CtX581</strain>
    </source>
</reference>
<accession>A0A8S5ME38</accession>
<name>A0A8S5ME38_9CAUD</name>
<dbReference type="EMBL" id="BK014883">
    <property type="protein sequence ID" value="DAD80343.1"/>
    <property type="molecule type" value="Genomic_DNA"/>
</dbReference>
<organism evidence="1">
    <name type="scientific">Siphoviridae sp. ctX581</name>
    <dbReference type="NCBI Taxonomy" id="2826365"/>
    <lineage>
        <taxon>Viruses</taxon>
        <taxon>Duplodnaviria</taxon>
        <taxon>Heunggongvirae</taxon>
        <taxon>Uroviricota</taxon>
        <taxon>Caudoviricetes</taxon>
    </lineage>
</organism>
<proteinExistence type="predicted"/>
<evidence type="ECO:0000313" key="1">
    <source>
        <dbReference type="EMBL" id="DAD80343.1"/>
    </source>
</evidence>
<sequence length="80" mass="9430">MRRLFTIKLVSNTPDTLVYDIWDFDRNEYVNQIEVSKKDLSYRLKNNQKLSNSYEAGAYRAIMEAIQFNVAPQEYSDGWG</sequence>
<protein>
    <submittedName>
        <fullName evidence="1">Uncharacterized protein</fullName>
    </submittedName>
</protein>